<sequence length="482" mass="52085">MQQSKCLSLLSAVDESIRLTQAEEAKINENIHQLREILHSMRTQPINAPKQEELSADAEEGVPPGERVEMELLERVLQRALRVRCGSGTPKGPGAAGKGDGEEVERVQATTDTSTNLTATKPASKPRAERTASQRCASASVLSKDARGQLHHRARPGRGSVARVSTQKQTVVLGKVAPPHRPGIGRQCALAPAAGELCHPQASLAGPQQRATQRGLCAEDSRQPPCKDPVPVTCLEGTGAGDGILSSTEGNGKPSVACSVWREHRAKHSRLWDKALIAASKPVGEKTRFTERLLSTFHSELPRSSLVDINMEVDRLVQLCGALTHCLQTEMQTARTCRPPGSGACWELQYESSLMEEGLAKVVSDLQARVDQLNRDAKAWDRWGPGACCPVRRRGQWGDPAGPDLPHVLNYTSEAELKELDGLRLTVTVLQQDIHLHQAMRETLTPCLTSGCPSAGMLRSLYSLLGEGGAQFPAVVVDNDPN</sequence>
<accession>A0AAD7WJ28</accession>
<feature type="compositionally biased region" description="Gly residues" evidence="1">
    <location>
        <begin position="89"/>
        <end position="98"/>
    </location>
</feature>
<name>A0AAD7WJ28_9TELE</name>
<protein>
    <submittedName>
        <fullName evidence="2">Uncharacterized protein</fullName>
    </submittedName>
</protein>
<comment type="caution">
    <text evidence="2">The sequence shown here is derived from an EMBL/GenBank/DDBJ whole genome shotgun (WGS) entry which is preliminary data.</text>
</comment>
<organism evidence="2 3">
    <name type="scientific">Aldrovandia affinis</name>
    <dbReference type="NCBI Taxonomy" id="143900"/>
    <lineage>
        <taxon>Eukaryota</taxon>
        <taxon>Metazoa</taxon>
        <taxon>Chordata</taxon>
        <taxon>Craniata</taxon>
        <taxon>Vertebrata</taxon>
        <taxon>Euteleostomi</taxon>
        <taxon>Actinopterygii</taxon>
        <taxon>Neopterygii</taxon>
        <taxon>Teleostei</taxon>
        <taxon>Notacanthiformes</taxon>
        <taxon>Halosauridae</taxon>
        <taxon>Aldrovandia</taxon>
    </lineage>
</organism>
<keyword evidence="3" id="KW-1185">Reference proteome</keyword>
<proteinExistence type="predicted"/>
<dbReference type="InterPro" id="IPR031518">
    <property type="entry name" value="DUF4693"/>
</dbReference>
<evidence type="ECO:0000313" key="3">
    <source>
        <dbReference type="Proteomes" id="UP001221898"/>
    </source>
</evidence>
<dbReference type="PANTHER" id="PTHR14870">
    <property type="entry name" value="TUBULIN EPSILON AND DELTA COMPLEX PROTEIN 2"/>
    <property type="match status" value="1"/>
</dbReference>
<dbReference type="AlphaFoldDB" id="A0AAD7WJ28"/>
<gene>
    <name evidence="2" type="ORF">AAFF_G00419690</name>
</gene>
<dbReference type="PANTHER" id="PTHR14870:SF1">
    <property type="entry name" value="TUBULIN EPSILON AND DELTA COMPLEX PROTEIN 2"/>
    <property type="match status" value="1"/>
</dbReference>
<feature type="compositionally biased region" description="Low complexity" evidence="1">
    <location>
        <begin position="110"/>
        <end position="120"/>
    </location>
</feature>
<dbReference type="Proteomes" id="UP001221898">
    <property type="component" value="Unassembled WGS sequence"/>
</dbReference>
<feature type="region of interest" description="Disordered" evidence="1">
    <location>
        <begin position="84"/>
        <end position="167"/>
    </location>
</feature>
<evidence type="ECO:0000256" key="1">
    <source>
        <dbReference type="SAM" id="MobiDB-lite"/>
    </source>
</evidence>
<dbReference type="EMBL" id="JAINUG010000088">
    <property type="protein sequence ID" value="KAJ8398772.1"/>
    <property type="molecule type" value="Genomic_DNA"/>
</dbReference>
<reference evidence="2" key="1">
    <citation type="journal article" date="2023" name="Science">
        <title>Genome structures resolve the early diversification of teleost fishes.</title>
        <authorList>
            <person name="Parey E."/>
            <person name="Louis A."/>
            <person name="Montfort J."/>
            <person name="Bouchez O."/>
            <person name="Roques C."/>
            <person name="Iampietro C."/>
            <person name="Lluch J."/>
            <person name="Castinel A."/>
            <person name="Donnadieu C."/>
            <person name="Desvignes T."/>
            <person name="Floi Bucao C."/>
            <person name="Jouanno E."/>
            <person name="Wen M."/>
            <person name="Mejri S."/>
            <person name="Dirks R."/>
            <person name="Jansen H."/>
            <person name="Henkel C."/>
            <person name="Chen W.J."/>
            <person name="Zahm M."/>
            <person name="Cabau C."/>
            <person name="Klopp C."/>
            <person name="Thompson A.W."/>
            <person name="Robinson-Rechavi M."/>
            <person name="Braasch I."/>
            <person name="Lecointre G."/>
            <person name="Bobe J."/>
            <person name="Postlethwait J.H."/>
            <person name="Berthelot C."/>
            <person name="Roest Crollius H."/>
            <person name="Guiguen Y."/>
        </authorList>
    </citation>
    <scope>NUCLEOTIDE SEQUENCE</scope>
    <source>
        <strain evidence="2">NC1722</strain>
    </source>
</reference>
<evidence type="ECO:0000313" key="2">
    <source>
        <dbReference type="EMBL" id="KAJ8398772.1"/>
    </source>
</evidence>
<dbReference type="Pfam" id="PF15764">
    <property type="entry name" value="DUF4693"/>
    <property type="match status" value="1"/>
</dbReference>